<organism evidence="1 2">
    <name type="scientific">Sphagnum troendelagicum</name>
    <dbReference type="NCBI Taxonomy" id="128251"/>
    <lineage>
        <taxon>Eukaryota</taxon>
        <taxon>Viridiplantae</taxon>
        <taxon>Streptophyta</taxon>
        <taxon>Embryophyta</taxon>
        <taxon>Bryophyta</taxon>
        <taxon>Sphagnophytina</taxon>
        <taxon>Sphagnopsida</taxon>
        <taxon>Sphagnales</taxon>
        <taxon>Sphagnaceae</taxon>
        <taxon>Sphagnum</taxon>
    </lineage>
</organism>
<gene>
    <name evidence="1" type="ORF">CSSPTR1EN2_LOCUS4329</name>
</gene>
<evidence type="ECO:0000313" key="1">
    <source>
        <dbReference type="EMBL" id="CAK9198223.1"/>
    </source>
</evidence>
<evidence type="ECO:0008006" key="3">
    <source>
        <dbReference type="Google" id="ProtNLM"/>
    </source>
</evidence>
<name>A0ABP0TJG2_9BRYO</name>
<keyword evidence="2" id="KW-1185">Reference proteome</keyword>
<reference evidence="1" key="1">
    <citation type="submission" date="2024-02" db="EMBL/GenBank/DDBJ databases">
        <authorList>
            <consortium name="ELIXIR-Norway"/>
            <consortium name="Elixir Norway"/>
        </authorList>
    </citation>
    <scope>NUCLEOTIDE SEQUENCE</scope>
</reference>
<evidence type="ECO:0000313" key="2">
    <source>
        <dbReference type="Proteomes" id="UP001497512"/>
    </source>
</evidence>
<proteinExistence type="predicted"/>
<protein>
    <recommendedName>
        <fullName evidence="3">Peptidase A2 domain-containing protein</fullName>
    </recommendedName>
</protein>
<dbReference type="Proteomes" id="UP001497512">
    <property type="component" value="Chromosome 12"/>
</dbReference>
<sequence length="200" mass="21511">MPQSFRPLNMEEERTLLARGEETTTPQAVRASNSRVRGIHLSTKDIIAILEDTLNIASSPLPIPDPHATEVPSNTLERHSIGSRVADGVRNLVTSSSMVKLVGFPTSDSTSTYQKGFQNTSLVDLLLSKGVVDSHFLHKVSHSFPKVVPSERTSIATGVAIVDNTKPVIQVGGHTPRVVLLDTGAQPVILGVIRQEDGHA</sequence>
<dbReference type="EMBL" id="OZ019904">
    <property type="protein sequence ID" value="CAK9198223.1"/>
    <property type="molecule type" value="Genomic_DNA"/>
</dbReference>
<accession>A0ABP0TJG2</accession>